<gene>
    <name evidence="2" type="ordered locus">VS_1448</name>
</gene>
<feature type="transmembrane region" description="Helical" evidence="1">
    <location>
        <begin position="15"/>
        <end position="35"/>
    </location>
</feature>
<protein>
    <submittedName>
        <fullName evidence="2">Uncharacterized protein</fullName>
    </submittedName>
</protein>
<keyword evidence="1" id="KW-0472">Membrane</keyword>
<dbReference type="KEGG" id="vsp:VS_1448"/>
<name>B7VNN5_VIBA3</name>
<evidence type="ECO:0000313" key="2">
    <source>
        <dbReference type="EMBL" id="CAV18611.1"/>
    </source>
</evidence>
<keyword evidence="1" id="KW-1133">Transmembrane helix</keyword>
<organism evidence="2 3">
    <name type="scientific">Vibrio atlanticus (strain LGP32)</name>
    <name type="common">Vibrio splendidus (strain Mel32)</name>
    <dbReference type="NCBI Taxonomy" id="575788"/>
    <lineage>
        <taxon>Bacteria</taxon>
        <taxon>Pseudomonadati</taxon>
        <taxon>Pseudomonadota</taxon>
        <taxon>Gammaproteobacteria</taxon>
        <taxon>Vibrionales</taxon>
        <taxon>Vibrionaceae</taxon>
        <taxon>Vibrio</taxon>
    </lineage>
</organism>
<dbReference type="STRING" id="575788.VS_1448"/>
<accession>B7VNN5</accession>
<dbReference type="EMBL" id="FM954972">
    <property type="protein sequence ID" value="CAV18611.1"/>
    <property type="molecule type" value="Genomic_DNA"/>
</dbReference>
<dbReference type="HOGENOM" id="CLU_2940665_0_0_6"/>
<proteinExistence type="predicted"/>
<dbReference type="AlphaFoldDB" id="B7VNN5"/>
<evidence type="ECO:0000313" key="3">
    <source>
        <dbReference type="Proteomes" id="UP000009100"/>
    </source>
</evidence>
<sequence>MFTAISWKIDCKLHAYYRIYVTGFVLKAILALRMYETSSDNEQFSRPPFEALRLSANHST</sequence>
<reference evidence="2 3" key="1">
    <citation type="submission" date="2009-02" db="EMBL/GenBank/DDBJ databases">
        <title>Vibrio splendidus str. LGP32 complete genome.</title>
        <authorList>
            <person name="Mazel D."/>
            <person name="Le Roux F."/>
        </authorList>
    </citation>
    <scope>NUCLEOTIDE SEQUENCE [LARGE SCALE GENOMIC DNA]</scope>
    <source>
        <strain evidence="2 3">LGP32</strain>
    </source>
</reference>
<dbReference type="Proteomes" id="UP000009100">
    <property type="component" value="Chromosome 1"/>
</dbReference>
<evidence type="ECO:0000256" key="1">
    <source>
        <dbReference type="SAM" id="Phobius"/>
    </source>
</evidence>
<keyword evidence="1" id="KW-0812">Transmembrane</keyword>